<gene>
    <name evidence="2" type="ORF">AVDCRST_MAG59-3869</name>
</gene>
<dbReference type="AlphaFoldDB" id="A0A6J4VAK5"/>
<name>A0A6J4VAK5_9BACT</name>
<proteinExistence type="predicted"/>
<sequence length="68" mass="6850">MTSTLGRLFPDGRAGDATTGAGPGRSRRRAGSGAAVPNALKAEVLRPMTVVALPLFAALVGLLNAHVP</sequence>
<feature type="compositionally biased region" description="Low complexity" evidence="1">
    <location>
        <begin position="11"/>
        <end position="20"/>
    </location>
</feature>
<evidence type="ECO:0000256" key="1">
    <source>
        <dbReference type="SAM" id="MobiDB-lite"/>
    </source>
</evidence>
<organism evidence="2">
    <name type="scientific">uncultured Thermomicrobiales bacterium</name>
    <dbReference type="NCBI Taxonomy" id="1645740"/>
    <lineage>
        <taxon>Bacteria</taxon>
        <taxon>Pseudomonadati</taxon>
        <taxon>Thermomicrobiota</taxon>
        <taxon>Thermomicrobia</taxon>
        <taxon>Thermomicrobiales</taxon>
        <taxon>environmental samples</taxon>
    </lineage>
</organism>
<protein>
    <submittedName>
        <fullName evidence="2">Uncharacterized protein</fullName>
    </submittedName>
</protein>
<accession>A0A6J4VAK5</accession>
<evidence type="ECO:0000313" key="2">
    <source>
        <dbReference type="EMBL" id="CAA9573770.1"/>
    </source>
</evidence>
<reference evidence="2" key="1">
    <citation type="submission" date="2020-02" db="EMBL/GenBank/DDBJ databases">
        <authorList>
            <person name="Meier V. D."/>
        </authorList>
    </citation>
    <scope>NUCLEOTIDE SEQUENCE</scope>
    <source>
        <strain evidence="2">AVDCRST_MAG59</strain>
    </source>
</reference>
<feature type="region of interest" description="Disordered" evidence="1">
    <location>
        <begin position="1"/>
        <end position="34"/>
    </location>
</feature>
<dbReference type="EMBL" id="CADCWF010000276">
    <property type="protein sequence ID" value="CAA9573770.1"/>
    <property type="molecule type" value="Genomic_DNA"/>
</dbReference>